<feature type="compositionally biased region" description="Basic and acidic residues" evidence="2">
    <location>
        <begin position="175"/>
        <end position="184"/>
    </location>
</feature>
<dbReference type="HAMAP" id="MF_01477">
    <property type="entry name" value="Iojap_RsfS"/>
    <property type="match status" value="1"/>
</dbReference>
<dbReference type="SUPFAM" id="SSF81301">
    <property type="entry name" value="Nucleotidyltransferase"/>
    <property type="match status" value="1"/>
</dbReference>
<dbReference type="OMA" id="AIRNWIR"/>
<dbReference type="InterPro" id="IPR043519">
    <property type="entry name" value="NT_sf"/>
</dbReference>
<dbReference type="NCBIfam" id="TIGR00090">
    <property type="entry name" value="rsfS_iojap_ybeB"/>
    <property type="match status" value="1"/>
</dbReference>
<protein>
    <submittedName>
        <fullName evidence="3">Uncharacterized protein</fullName>
    </submittedName>
</protein>
<dbReference type="EMBL" id="DF237062">
    <property type="protein sequence ID" value="GAQ82507.1"/>
    <property type="molecule type" value="Genomic_DNA"/>
</dbReference>
<reference evidence="3 4" key="1">
    <citation type="journal article" date="2014" name="Nat. Commun.">
        <title>Klebsormidium flaccidum genome reveals primary factors for plant terrestrial adaptation.</title>
        <authorList>
            <person name="Hori K."/>
            <person name="Maruyama F."/>
            <person name="Fujisawa T."/>
            <person name="Togashi T."/>
            <person name="Yamamoto N."/>
            <person name="Seo M."/>
            <person name="Sato S."/>
            <person name="Yamada T."/>
            <person name="Mori H."/>
            <person name="Tajima N."/>
            <person name="Moriyama T."/>
            <person name="Ikeuchi M."/>
            <person name="Watanabe M."/>
            <person name="Wada H."/>
            <person name="Kobayashi K."/>
            <person name="Saito M."/>
            <person name="Masuda T."/>
            <person name="Sasaki-Sekimoto Y."/>
            <person name="Mashiguchi K."/>
            <person name="Awai K."/>
            <person name="Shimojima M."/>
            <person name="Masuda S."/>
            <person name="Iwai M."/>
            <person name="Nobusawa T."/>
            <person name="Narise T."/>
            <person name="Kondo S."/>
            <person name="Saito H."/>
            <person name="Sato R."/>
            <person name="Murakawa M."/>
            <person name="Ihara Y."/>
            <person name="Oshima-Yamada Y."/>
            <person name="Ohtaka K."/>
            <person name="Satoh M."/>
            <person name="Sonobe K."/>
            <person name="Ishii M."/>
            <person name="Ohtani R."/>
            <person name="Kanamori-Sato M."/>
            <person name="Honoki R."/>
            <person name="Miyazaki D."/>
            <person name="Mochizuki H."/>
            <person name="Umetsu J."/>
            <person name="Higashi K."/>
            <person name="Shibata D."/>
            <person name="Kamiya Y."/>
            <person name="Sato N."/>
            <person name="Nakamura Y."/>
            <person name="Tabata S."/>
            <person name="Ida S."/>
            <person name="Kurokawa K."/>
            <person name="Ohta H."/>
        </authorList>
    </citation>
    <scope>NUCLEOTIDE SEQUENCE [LARGE SCALE GENOMIC DNA]</scope>
    <source>
        <strain evidence="3 4">NIES-2285</strain>
    </source>
</reference>
<name>A0A0U9I7A4_KLENI</name>
<dbReference type="PANTHER" id="PTHR21043">
    <property type="entry name" value="IOJAP SUPERFAMILY ORTHOLOG"/>
    <property type="match status" value="1"/>
</dbReference>
<dbReference type="GO" id="GO:0017148">
    <property type="term" value="P:negative regulation of translation"/>
    <property type="evidence" value="ECO:0000318"/>
    <property type="project" value="GO_Central"/>
</dbReference>
<evidence type="ECO:0000313" key="4">
    <source>
        <dbReference type="Proteomes" id="UP000054558"/>
    </source>
</evidence>
<evidence type="ECO:0000256" key="1">
    <source>
        <dbReference type="ARBA" id="ARBA00010574"/>
    </source>
</evidence>
<dbReference type="InterPro" id="IPR004394">
    <property type="entry name" value="Iojap/RsfS/C7orf30"/>
</dbReference>
<dbReference type="Pfam" id="PF02410">
    <property type="entry name" value="RsfS"/>
    <property type="match status" value="1"/>
</dbReference>
<feature type="region of interest" description="Disordered" evidence="2">
    <location>
        <begin position="166"/>
        <end position="238"/>
    </location>
</feature>
<dbReference type="OrthoDB" id="21330at2759"/>
<dbReference type="GO" id="GO:0043023">
    <property type="term" value="F:ribosomal large subunit binding"/>
    <property type="evidence" value="ECO:0000318"/>
    <property type="project" value="GO_Central"/>
</dbReference>
<sequence>MALNARHHAGLRVLGGMQWWQPLAELLNDTLGIAPEVLRKAPPLVAVPSLPYNHQEVNGVACRKVVDCLLSGKSDFNIFRPGGLASGALRRELNVAAASLAIRQLSTSAGGAQPAEPSTEANRTVFHQNDVTTSDVETLLAETSASGVQQPEHTGGSQSLHNTTSSFAEVASSSHTDDGETPRDNEDEVGSVSADERATSALDEGKEEEEKSERKLAEVANEQGGLLPAGKRQEKDPDPEREYYHVLELEETMKILESLRGQDIEVMHVREKCNFTDYMVVVTGRSERHIRGMAEAVVRELSRKCQEVMDGLTPAVEGEPGQNWLLVDAGNIIVHFFTEDERQYYRLEELWGGKTPKKKQYGPYGEVLE</sequence>
<dbReference type="Gene3D" id="3.30.460.10">
    <property type="entry name" value="Beta Polymerase, domain 2"/>
    <property type="match status" value="1"/>
</dbReference>
<dbReference type="GO" id="GO:0090071">
    <property type="term" value="P:negative regulation of ribosome biogenesis"/>
    <property type="evidence" value="ECO:0000318"/>
    <property type="project" value="GO_Central"/>
</dbReference>
<evidence type="ECO:0000313" key="3">
    <source>
        <dbReference type="EMBL" id="GAQ82507.1"/>
    </source>
</evidence>
<feature type="region of interest" description="Disordered" evidence="2">
    <location>
        <begin position="109"/>
        <end position="128"/>
    </location>
</feature>
<keyword evidence="4" id="KW-1185">Reference proteome</keyword>
<accession>A0A0U9I7A4</accession>
<comment type="similarity">
    <text evidence="1">Belongs to the Iojap/RsfS family.</text>
</comment>
<feature type="compositionally biased region" description="Polar residues" evidence="2">
    <location>
        <begin position="119"/>
        <end position="128"/>
    </location>
</feature>
<dbReference type="PANTHER" id="PTHR21043:SF0">
    <property type="entry name" value="MITOCHONDRIAL ASSEMBLY OF RIBOSOMAL LARGE SUBUNIT PROTEIN 1"/>
    <property type="match status" value="1"/>
</dbReference>
<proteinExistence type="inferred from homology"/>
<organism evidence="3 4">
    <name type="scientific">Klebsormidium nitens</name>
    <name type="common">Green alga</name>
    <name type="synonym">Ulothrix nitens</name>
    <dbReference type="NCBI Taxonomy" id="105231"/>
    <lineage>
        <taxon>Eukaryota</taxon>
        <taxon>Viridiplantae</taxon>
        <taxon>Streptophyta</taxon>
        <taxon>Klebsormidiophyceae</taxon>
        <taxon>Klebsormidiales</taxon>
        <taxon>Klebsormidiaceae</taxon>
        <taxon>Klebsormidium</taxon>
    </lineage>
</organism>
<evidence type="ECO:0000256" key="2">
    <source>
        <dbReference type="SAM" id="MobiDB-lite"/>
    </source>
</evidence>
<dbReference type="Proteomes" id="UP000054558">
    <property type="component" value="Unassembled WGS sequence"/>
</dbReference>
<dbReference type="AlphaFoldDB" id="A0A0U9I7A4"/>
<gene>
    <name evidence="3" type="ORF">KFL_001130250</name>
</gene>
<dbReference type="STRING" id="105231.A0A0U9I7A4"/>
<feature type="compositionally biased region" description="Basic and acidic residues" evidence="2">
    <location>
        <begin position="208"/>
        <end position="217"/>
    </location>
</feature>